<dbReference type="Proteomes" id="UP001500298">
    <property type="component" value="Unassembled WGS sequence"/>
</dbReference>
<evidence type="ECO:0000313" key="3">
    <source>
        <dbReference type="Proteomes" id="UP001500298"/>
    </source>
</evidence>
<proteinExistence type="predicted"/>
<feature type="transmembrane region" description="Helical" evidence="1">
    <location>
        <begin position="182"/>
        <end position="205"/>
    </location>
</feature>
<evidence type="ECO:0000313" key="2">
    <source>
        <dbReference type="EMBL" id="GAA4844466.1"/>
    </source>
</evidence>
<feature type="transmembrane region" description="Helical" evidence="1">
    <location>
        <begin position="139"/>
        <end position="162"/>
    </location>
</feature>
<dbReference type="PANTHER" id="PTHR40076">
    <property type="entry name" value="MEMBRANE PROTEIN-RELATED"/>
    <property type="match status" value="1"/>
</dbReference>
<dbReference type="EMBL" id="BAABJX010000051">
    <property type="protein sequence ID" value="GAA4844466.1"/>
    <property type="molecule type" value="Genomic_DNA"/>
</dbReference>
<comment type="caution">
    <text evidence="2">The sequence shown here is derived from an EMBL/GenBank/DDBJ whole genome shotgun (WGS) entry which is preliminary data.</text>
</comment>
<dbReference type="Pfam" id="PF06161">
    <property type="entry name" value="DUF975"/>
    <property type="match status" value="1"/>
</dbReference>
<organism evidence="2 3">
    <name type="scientific">Algivirga pacifica</name>
    <dbReference type="NCBI Taxonomy" id="1162670"/>
    <lineage>
        <taxon>Bacteria</taxon>
        <taxon>Pseudomonadati</taxon>
        <taxon>Bacteroidota</taxon>
        <taxon>Cytophagia</taxon>
        <taxon>Cytophagales</taxon>
        <taxon>Flammeovirgaceae</taxon>
        <taxon>Algivirga</taxon>
    </lineage>
</organism>
<evidence type="ECO:0000256" key="1">
    <source>
        <dbReference type="SAM" id="Phobius"/>
    </source>
</evidence>
<keyword evidence="1" id="KW-0812">Transmembrane</keyword>
<sequence length="222" mass="24476">MLLSQTLSSLSGNWLKAIGMLLLAGMLYMVSAMTIIGPLFIIGAIYLGMSDFFLTLARGKEASVSQLFNGFNQFGKALGVTLIMIMVIMVGMVLFFIPGIIAALAFSQVYFVMLDKPELGVMDTLKESHEIMKGKKRKLFLYAFLGYIALYAVLLPFNLILLDQEAVQQQMMNGDIIGGYMAMGPYMAFSMLVGLLFGPFAYAFLANFYVRVVGGEQEEVLI</sequence>
<feature type="transmembrane region" description="Helical" evidence="1">
    <location>
        <begin position="21"/>
        <end position="47"/>
    </location>
</feature>
<protein>
    <recommendedName>
        <fullName evidence="4">Glycerophosphoryl diester phosphodiesterase membrane domain-containing protein</fullName>
    </recommendedName>
</protein>
<dbReference type="PANTHER" id="PTHR40076:SF1">
    <property type="entry name" value="MEMBRANE PROTEIN"/>
    <property type="match status" value="1"/>
</dbReference>
<keyword evidence="1" id="KW-1133">Transmembrane helix</keyword>
<name>A0ABP9DG91_9BACT</name>
<accession>A0ABP9DG91</accession>
<feature type="transmembrane region" description="Helical" evidence="1">
    <location>
        <begin position="77"/>
        <end position="106"/>
    </location>
</feature>
<keyword evidence="1" id="KW-0472">Membrane</keyword>
<evidence type="ECO:0008006" key="4">
    <source>
        <dbReference type="Google" id="ProtNLM"/>
    </source>
</evidence>
<dbReference type="InterPro" id="IPR010380">
    <property type="entry name" value="DUF975"/>
</dbReference>
<keyword evidence="3" id="KW-1185">Reference proteome</keyword>
<reference evidence="3" key="1">
    <citation type="journal article" date="2019" name="Int. J. Syst. Evol. Microbiol.">
        <title>The Global Catalogue of Microorganisms (GCM) 10K type strain sequencing project: providing services to taxonomists for standard genome sequencing and annotation.</title>
        <authorList>
            <consortium name="The Broad Institute Genomics Platform"/>
            <consortium name="The Broad Institute Genome Sequencing Center for Infectious Disease"/>
            <person name="Wu L."/>
            <person name="Ma J."/>
        </authorList>
    </citation>
    <scope>NUCLEOTIDE SEQUENCE [LARGE SCALE GENOMIC DNA]</scope>
    <source>
        <strain evidence="3">JCM 18326</strain>
    </source>
</reference>
<gene>
    <name evidence="2" type="ORF">GCM10023331_31640</name>
</gene>